<accession>A0ABP8GDF3</accession>
<reference evidence="2" key="1">
    <citation type="journal article" date="2019" name="Int. J. Syst. Evol. Microbiol.">
        <title>The Global Catalogue of Microorganisms (GCM) 10K type strain sequencing project: providing services to taxonomists for standard genome sequencing and annotation.</title>
        <authorList>
            <consortium name="The Broad Institute Genomics Platform"/>
            <consortium name="The Broad Institute Genome Sequencing Center for Infectious Disease"/>
            <person name="Wu L."/>
            <person name="Ma J."/>
        </authorList>
    </citation>
    <scope>NUCLEOTIDE SEQUENCE [LARGE SCALE GENOMIC DNA]</scope>
    <source>
        <strain evidence="2">JCM 17919</strain>
    </source>
</reference>
<keyword evidence="2" id="KW-1185">Reference proteome</keyword>
<proteinExistence type="predicted"/>
<dbReference type="EMBL" id="BAABGY010000002">
    <property type="protein sequence ID" value="GAA4321847.1"/>
    <property type="molecule type" value="Genomic_DNA"/>
</dbReference>
<dbReference type="RefSeq" id="WP_345253572.1">
    <property type="nucleotide sequence ID" value="NZ_BAABGY010000002.1"/>
</dbReference>
<comment type="caution">
    <text evidence="1">The sequence shown here is derived from an EMBL/GenBank/DDBJ whole genome shotgun (WGS) entry which is preliminary data.</text>
</comment>
<sequence length="58" mass="6767">MTREARHIQPCAHVTTVVLDLSDCFTWSFPEFLPFCSQLYYFSSLKNFDGSNYDRPIA</sequence>
<evidence type="ECO:0000313" key="2">
    <source>
        <dbReference type="Proteomes" id="UP001501725"/>
    </source>
</evidence>
<protein>
    <submittedName>
        <fullName evidence="1">Uncharacterized protein</fullName>
    </submittedName>
</protein>
<evidence type="ECO:0000313" key="1">
    <source>
        <dbReference type="EMBL" id="GAA4321847.1"/>
    </source>
</evidence>
<name>A0ABP8GDF3_9BACT</name>
<dbReference type="Proteomes" id="UP001501725">
    <property type="component" value="Unassembled WGS sequence"/>
</dbReference>
<organism evidence="1 2">
    <name type="scientific">Flaviaesturariibacter amylovorans</name>
    <dbReference type="NCBI Taxonomy" id="1084520"/>
    <lineage>
        <taxon>Bacteria</taxon>
        <taxon>Pseudomonadati</taxon>
        <taxon>Bacteroidota</taxon>
        <taxon>Chitinophagia</taxon>
        <taxon>Chitinophagales</taxon>
        <taxon>Chitinophagaceae</taxon>
        <taxon>Flaviaestuariibacter</taxon>
    </lineage>
</organism>
<gene>
    <name evidence="1" type="ORF">GCM10023184_07890</name>
</gene>